<keyword evidence="2" id="KW-1185">Reference proteome</keyword>
<protein>
    <submittedName>
        <fullName evidence="1">Uncharacterized protein</fullName>
    </submittedName>
</protein>
<dbReference type="EMBL" id="JAHESE010000024">
    <property type="protein sequence ID" value="MBT1710662.1"/>
    <property type="molecule type" value="Genomic_DNA"/>
</dbReference>
<gene>
    <name evidence="1" type="ORF">KK062_20645</name>
</gene>
<dbReference type="RefSeq" id="WP_254086237.1">
    <property type="nucleotide sequence ID" value="NZ_JAHESE010000024.1"/>
</dbReference>
<dbReference type="AlphaFoldDB" id="A0AAP2E2Z9"/>
<sequence length="109" mass="12963">MEWATLYITGKSDFSHEVRKRLDQARIKYMTGYMGTGNGKHDMYWLDEREDIRDVKEAIGGKLIWKHRLRFYTNLEAFMEGRTRKEASEFSTEELNLIHSMQELDMAAH</sequence>
<accession>A0AAP2E2Z9</accession>
<evidence type="ECO:0000313" key="2">
    <source>
        <dbReference type="Proteomes" id="UP001319080"/>
    </source>
</evidence>
<dbReference type="Proteomes" id="UP001319080">
    <property type="component" value="Unassembled WGS sequence"/>
</dbReference>
<reference evidence="1 2" key="1">
    <citation type="submission" date="2021-05" db="EMBL/GenBank/DDBJ databases">
        <title>A Polyphasic approach of four new species of the genus Ohtaekwangia: Ohtaekwangia histidinii sp. nov., Ohtaekwangia cretensis sp. nov., Ohtaekwangia indiensis sp. nov., Ohtaekwangia reichenbachii sp. nov. from diverse environment.</title>
        <authorList>
            <person name="Octaviana S."/>
        </authorList>
    </citation>
    <scope>NUCLEOTIDE SEQUENCE [LARGE SCALE GENOMIC DNA]</scope>
    <source>
        <strain evidence="1 2">PWU5</strain>
    </source>
</reference>
<evidence type="ECO:0000313" key="1">
    <source>
        <dbReference type="EMBL" id="MBT1710662.1"/>
    </source>
</evidence>
<organism evidence="1 2">
    <name type="scientific">Dawidia cretensis</name>
    <dbReference type="NCBI Taxonomy" id="2782350"/>
    <lineage>
        <taxon>Bacteria</taxon>
        <taxon>Pseudomonadati</taxon>
        <taxon>Bacteroidota</taxon>
        <taxon>Cytophagia</taxon>
        <taxon>Cytophagales</taxon>
        <taxon>Chryseotaleaceae</taxon>
        <taxon>Dawidia</taxon>
    </lineage>
</organism>
<comment type="caution">
    <text evidence="1">The sequence shown here is derived from an EMBL/GenBank/DDBJ whole genome shotgun (WGS) entry which is preliminary data.</text>
</comment>
<name>A0AAP2E2Z9_9BACT</name>
<proteinExistence type="predicted"/>